<name>A0AA36J196_9DINO</name>
<dbReference type="PANTHER" id="PTHR38899">
    <property type="entry name" value="DOMAIN OOKINETE PROTEIN, PUTATIVE-RELATED"/>
    <property type="match status" value="1"/>
</dbReference>
<comment type="caution">
    <text evidence="2">The sequence shown here is derived from an EMBL/GenBank/DDBJ whole genome shotgun (WGS) entry which is preliminary data.</text>
</comment>
<protein>
    <submittedName>
        <fullName evidence="2">Uncharacterized protein</fullName>
    </submittedName>
</protein>
<accession>A0AA36J196</accession>
<organism evidence="2 3">
    <name type="scientific">Effrenium voratum</name>
    <dbReference type="NCBI Taxonomy" id="2562239"/>
    <lineage>
        <taxon>Eukaryota</taxon>
        <taxon>Sar</taxon>
        <taxon>Alveolata</taxon>
        <taxon>Dinophyceae</taxon>
        <taxon>Suessiales</taxon>
        <taxon>Symbiodiniaceae</taxon>
        <taxon>Effrenium</taxon>
    </lineage>
</organism>
<dbReference type="Proteomes" id="UP001178507">
    <property type="component" value="Unassembled WGS sequence"/>
</dbReference>
<evidence type="ECO:0000313" key="3">
    <source>
        <dbReference type="Proteomes" id="UP001178507"/>
    </source>
</evidence>
<dbReference type="EMBL" id="CAUJNA010003278">
    <property type="protein sequence ID" value="CAJ1397765.1"/>
    <property type="molecule type" value="Genomic_DNA"/>
</dbReference>
<evidence type="ECO:0000313" key="2">
    <source>
        <dbReference type="EMBL" id="CAJ1397765.1"/>
    </source>
</evidence>
<gene>
    <name evidence="2" type="ORF">EVOR1521_LOCUS21715</name>
</gene>
<dbReference type="AlphaFoldDB" id="A0AA36J196"/>
<feature type="region of interest" description="Disordered" evidence="1">
    <location>
        <begin position="1"/>
        <end position="36"/>
    </location>
</feature>
<proteinExistence type="predicted"/>
<evidence type="ECO:0000256" key="1">
    <source>
        <dbReference type="SAM" id="MobiDB-lite"/>
    </source>
</evidence>
<sequence length="101" mass="11204">MAIEVEDTASDPSTEFSEASDVECSDSQSDDEPPAFYNEDTVLIFDWDDTMLPSSWLSEQKLSLDAQSKATPEQEAQLETLAEHAAETLTLAKRFGKARNE</sequence>
<feature type="compositionally biased region" description="Acidic residues" evidence="1">
    <location>
        <begin position="18"/>
        <end position="33"/>
    </location>
</feature>
<keyword evidence="3" id="KW-1185">Reference proteome</keyword>
<dbReference type="PANTHER" id="PTHR38899:SF1">
    <property type="entry name" value="PROTEIN KINASE"/>
    <property type="match status" value="1"/>
</dbReference>
<reference evidence="2" key="1">
    <citation type="submission" date="2023-08" db="EMBL/GenBank/DDBJ databases">
        <authorList>
            <person name="Chen Y."/>
            <person name="Shah S."/>
            <person name="Dougan E. K."/>
            <person name="Thang M."/>
            <person name="Chan C."/>
        </authorList>
    </citation>
    <scope>NUCLEOTIDE SEQUENCE</scope>
</reference>